<evidence type="ECO:0000313" key="1">
    <source>
        <dbReference type="EMBL" id="CBK23313.2"/>
    </source>
</evidence>
<reference evidence="1" key="1">
    <citation type="submission" date="2010-02" db="EMBL/GenBank/DDBJ databases">
        <title>Sequencing and annotation of the Blastocystis hominis genome.</title>
        <authorList>
            <person name="Wincker P."/>
        </authorList>
    </citation>
    <scope>NUCLEOTIDE SEQUENCE</scope>
    <source>
        <strain evidence="1">Singapore isolate B</strain>
    </source>
</reference>
<dbReference type="GeneID" id="24920314"/>
<dbReference type="AlphaFoldDB" id="D8M5H4"/>
<dbReference type="InParanoid" id="D8M5H4"/>
<sequence>MPALLATSHLSHEEADLVERVRYLVAQLVDEERLARLGRSNDECELIEECVLTIEFPVELHNAHALLVLSKVLQLLVNGLLWLDIVG</sequence>
<evidence type="ECO:0000313" key="2">
    <source>
        <dbReference type="Proteomes" id="UP000008312"/>
    </source>
</evidence>
<protein>
    <submittedName>
        <fullName evidence="1">Uncharacterized protein</fullName>
    </submittedName>
</protein>
<proteinExistence type="predicted"/>
<keyword evidence="2" id="KW-1185">Reference proteome</keyword>
<dbReference type="EMBL" id="FN668660">
    <property type="protein sequence ID" value="CBK23313.2"/>
    <property type="molecule type" value="Genomic_DNA"/>
</dbReference>
<dbReference type="Proteomes" id="UP000008312">
    <property type="component" value="Unassembled WGS sequence"/>
</dbReference>
<dbReference type="RefSeq" id="XP_012897361.1">
    <property type="nucleotide sequence ID" value="XM_013041907.1"/>
</dbReference>
<name>D8M5H4_BLAHO</name>
<gene>
    <name evidence="1" type="ORF">GSBLH_T00003204001</name>
</gene>
<organism evidence="1">
    <name type="scientific">Blastocystis hominis</name>
    <dbReference type="NCBI Taxonomy" id="12968"/>
    <lineage>
        <taxon>Eukaryota</taxon>
        <taxon>Sar</taxon>
        <taxon>Stramenopiles</taxon>
        <taxon>Bigyra</taxon>
        <taxon>Opalozoa</taxon>
        <taxon>Opalinata</taxon>
        <taxon>Blastocystidae</taxon>
        <taxon>Blastocystis</taxon>
    </lineage>
</organism>
<accession>D8M5H4</accession>